<organism evidence="1 2">
    <name type="scientific">Schistosoma mattheei</name>
    <dbReference type="NCBI Taxonomy" id="31246"/>
    <lineage>
        <taxon>Eukaryota</taxon>
        <taxon>Metazoa</taxon>
        <taxon>Spiralia</taxon>
        <taxon>Lophotrochozoa</taxon>
        <taxon>Platyhelminthes</taxon>
        <taxon>Trematoda</taxon>
        <taxon>Digenea</taxon>
        <taxon>Strigeidida</taxon>
        <taxon>Schistosomatoidea</taxon>
        <taxon>Schistosomatidae</taxon>
        <taxon>Schistosoma</taxon>
    </lineage>
</organism>
<proteinExistence type="predicted"/>
<evidence type="ECO:0000313" key="1">
    <source>
        <dbReference type="EMBL" id="VDP69005.1"/>
    </source>
</evidence>
<keyword evidence="2" id="KW-1185">Reference proteome</keyword>
<protein>
    <submittedName>
        <fullName evidence="1">Uncharacterized protein</fullName>
    </submittedName>
</protein>
<dbReference type="Proteomes" id="UP000269396">
    <property type="component" value="Unassembled WGS sequence"/>
</dbReference>
<name>A0A183PMK7_9TREM</name>
<evidence type="ECO:0000313" key="2">
    <source>
        <dbReference type="Proteomes" id="UP000269396"/>
    </source>
</evidence>
<dbReference type="AlphaFoldDB" id="A0A183PMK7"/>
<gene>
    <name evidence="1" type="ORF">SMTD_LOCUS15593</name>
</gene>
<sequence>MIKPLFDQILNEANRNATENYYYSYHNDTDLLKLLMNEKCNDIVKICYDIIQYS</sequence>
<dbReference type="EMBL" id="UZAL01036051">
    <property type="protein sequence ID" value="VDP69005.1"/>
    <property type="molecule type" value="Genomic_DNA"/>
</dbReference>
<accession>A0A183PMK7</accession>
<reference evidence="1 2" key="1">
    <citation type="submission" date="2018-11" db="EMBL/GenBank/DDBJ databases">
        <authorList>
            <consortium name="Pathogen Informatics"/>
        </authorList>
    </citation>
    <scope>NUCLEOTIDE SEQUENCE [LARGE SCALE GENOMIC DNA]</scope>
    <source>
        <strain>Denwood</strain>
        <strain evidence="2">Zambia</strain>
    </source>
</reference>